<dbReference type="GO" id="GO:0030295">
    <property type="term" value="F:protein kinase activator activity"/>
    <property type="evidence" value="ECO:0007669"/>
    <property type="project" value="TreeGrafter"/>
</dbReference>
<dbReference type="InterPro" id="IPR035965">
    <property type="entry name" value="PAS-like_dom_sf"/>
</dbReference>
<dbReference type="Pfam" id="PF08448">
    <property type="entry name" value="PAS_4"/>
    <property type="match status" value="1"/>
</dbReference>
<keyword evidence="9" id="KW-0902">Two-component regulatory system</keyword>
<evidence type="ECO:0000256" key="9">
    <source>
        <dbReference type="ARBA" id="ARBA00023012"/>
    </source>
</evidence>
<feature type="transmembrane region" description="Helical" evidence="10">
    <location>
        <begin position="343"/>
        <end position="360"/>
    </location>
</feature>
<keyword evidence="5" id="KW-0808">Transferase</keyword>
<dbReference type="GO" id="GO:0000155">
    <property type="term" value="F:phosphorelay sensor kinase activity"/>
    <property type="evidence" value="ECO:0007669"/>
    <property type="project" value="InterPro"/>
</dbReference>
<dbReference type="CDD" id="cd00082">
    <property type="entry name" value="HisKA"/>
    <property type="match status" value="1"/>
</dbReference>
<keyword evidence="4" id="KW-0597">Phosphoprotein</keyword>
<sequence>MAAELTPAPARPRPRPRLLVGGFHPRTLVEWLLLTSLVIALAVLQGKSDSTLRVDRAVYDLGIVAQQHAPRDDILIVSIDDESLAAVGRWPWRRAVLAEIVDRIAAGDARVIGLDVLLVDSDSRHPEDDRALGASIRRAGNVVLPALAEPVGDGYRLRYPLRGFDADAGHINISVDNDGIARHVYLREGTAGEMIDHFAVRLVDFGRASRPLQAFRQDDVTEVGPKGWLRRYRLSIPFVGPPGSFTTVSAVDVLTGKVGPDTFRGKTVLVGAGATGMGDNFSAPLASHGTGLSGVELLANATQALMDDTGIVAMPRAGFWLMTVMPVVLGCLAALLLSPRGGLLFNIALCAALLFGSVLLMHYARVWFSPIPAVLACLVFYPLWSWRRQESALAFLSAEVARLEAEPTLPGGAPMHGDASGTLDTRMSALYRMITRLRNLRRFLSDGLESLPDATLICDPEGRLLVANAGAHALAPRALASQSIPGGGEVALESVMAEVFSRPQQALDYWERLCAAARRGDGDELAGQRVGVELQAADQRAILLRGAPLHGDGGQLAGFSVSFVDITQVRIAERQREETLRFISHDMRSPQASILALVELQRDPQRALAPDMLLERIRHHAGRTLALADDFIQLARAETQHLRFVETDLATVLMDAADSLWSLAHARHVTVRLDIAAEEMVVQAEGNLLGRAVGNLIDNAIKYSPDGSTVTVRAGRTLWGGVPDAGLMIAVSDEGAGIAPEEQARLFQPFSRLQGEGRPVREGSGLGLMFVRTVVERHGGRVRVHSAPGSGATFTIELPA</sequence>
<dbReference type="EMBL" id="VLJN01000020">
    <property type="protein sequence ID" value="TWG84918.1"/>
    <property type="molecule type" value="Genomic_DNA"/>
</dbReference>
<keyword evidence="10" id="KW-0472">Membrane</keyword>
<keyword evidence="10" id="KW-0812">Transmembrane</keyword>
<dbReference type="PIRSF" id="PIRSF037347">
    <property type="entry name" value="STHK_CHASE2_PAS_prd"/>
    <property type="match status" value="1"/>
</dbReference>
<proteinExistence type="predicted"/>
<dbReference type="Gene3D" id="3.30.565.10">
    <property type="entry name" value="Histidine kinase-like ATPase, C-terminal domain"/>
    <property type="match status" value="1"/>
</dbReference>
<keyword evidence="7" id="KW-0418">Kinase</keyword>
<dbReference type="SMART" id="SM00387">
    <property type="entry name" value="HATPase_c"/>
    <property type="match status" value="1"/>
</dbReference>
<feature type="domain" description="Histidine kinase" evidence="11">
    <location>
        <begin position="582"/>
        <end position="800"/>
    </location>
</feature>
<dbReference type="PANTHER" id="PTHR42878:SF7">
    <property type="entry name" value="SENSOR HISTIDINE KINASE GLRK"/>
    <property type="match status" value="1"/>
</dbReference>
<evidence type="ECO:0000256" key="8">
    <source>
        <dbReference type="ARBA" id="ARBA00022840"/>
    </source>
</evidence>
<name>A0A562BI98_9BURK</name>
<dbReference type="SUPFAM" id="SSF55874">
    <property type="entry name" value="ATPase domain of HSP90 chaperone/DNA topoisomerase II/histidine kinase"/>
    <property type="match status" value="1"/>
</dbReference>
<dbReference type="InterPro" id="IPR017181">
    <property type="entry name" value="Sig_transdc_His_kin_CHASE2"/>
</dbReference>
<evidence type="ECO:0000256" key="2">
    <source>
        <dbReference type="ARBA" id="ARBA00004429"/>
    </source>
</evidence>
<dbReference type="Gene3D" id="3.30.450.20">
    <property type="entry name" value="PAS domain"/>
    <property type="match status" value="1"/>
</dbReference>
<dbReference type="SUPFAM" id="SSF47384">
    <property type="entry name" value="Homodimeric domain of signal transducing histidine kinase"/>
    <property type="match status" value="1"/>
</dbReference>
<organism evidence="12 13">
    <name type="scientific">Cupriavidus gilardii J11</name>
    <dbReference type="NCBI Taxonomy" id="936133"/>
    <lineage>
        <taxon>Bacteria</taxon>
        <taxon>Pseudomonadati</taxon>
        <taxon>Pseudomonadota</taxon>
        <taxon>Betaproteobacteria</taxon>
        <taxon>Burkholderiales</taxon>
        <taxon>Burkholderiaceae</taxon>
        <taxon>Cupriavidus</taxon>
    </lineage>
</organism>
<dbReference type="InterPro" id="IPR004358">
    <property type="entry name" value="Sig_transdc_His_kin-like_C"/>
</dbReference>
<evidence type="ECO:0000256" key="3">
    <source>
        <dbReference type="ARBA" id="ARBA00012438"/>
    </source>
</evidence>
<feature type="transmembrane region" description="Helical" evidence="10">
    <location>
        <begin position="28"/>
        <end position="46"/>
    </location>
</feature>
<dbReference type="InterPro" id="IPR003594">
    <property type="entry name" value="HATPase_dom"/>
</dbReference>
<evidence type="ECO:0000256" key="6">
    <source>
        <dbReference type="ARBA" id="ARBA00022741"/>
    </source>
</evidence>
<keyword evidence="6" id="KW-0547">Nucleotide-binding</keyword>
<dbReference type="InterPro" id="IPR036097">
    <property type="entry name" value="HisK_dim/P_sf"/>
</dbReference>
<dbReference type="Pfam" id="PF02518">
    <property type="entry name" value="HATPase_c"/>
    <property type="match status" value="1"/>
</dbReference>
<evidence type="ECO:0000256" key="1">
    <source>
        <dbReference type="ARBA" id="ARBA00000085"/>
    </source>
</evidence>
<reference evidence="12 13" key="1">
    <citation type="submission" date="2019-07" db="EMBL/GenBank/DDBJ databases">
        <title>Genome sequencing of lignin-degrading bacterial isolates.</title>
        <authorList>
            <person name="Gladden J."/>
        </authorList>
    </citation>
    <scope>NUCLEOTIDE SEQUENCE [LARGE SCALE GENOMIC DNA]</scope>
    <source>
        <strain evidence="12 13">J11</strain>
    </source>
</reference>
<dbReference type="InterPro" id="IPR005467">
    <property type="entry name" value="His_kinase_dom"/>
</dbReference>
<comment type="caution">
    <text evidence="12">The sequence shown here is derived from an EMBL/GenBank/DDBJ whole genome shotgun (WGS) entry which is preliminary data.</text>
</comment>
<feature type="transmembrane region" description="Helical" evidence="10">
    <location>
        <begin position="367"/>
        <end position="384"/>
    </location>
</feature>
<comment type="subcellular location">
    <subcellularLocation>
        <location evidence="2">Cell inner membrane</location>
        <topology evidence="2">Multi-pass membrane protein</topology>
    </subcellularLocation>
</comment>
<dbReference type="PROSITE" id="PS50109">
    <property type="entry name" value="HIS_KIN"/>
    <property type="match status" value="1"/>
</dbReference>
<dbReference type="EC" id="2.7.13.3" evidence="3"/>
<dbReference type="GO" id="GO:0005886">
    <property type="term" value="C:plasma membrane"/>
    <property type="evidence" value="ECO:0007669"/>
    <property type="project" value="UniProtKB-SubCell"/>
</dbReference>
<evidence type="ECO:0000313" key="12">
    <source>
        <dbReference type="EMBL" id="TWG84918.1"/>
    </source>
</evidence>
<dbReference type="InterPro" id="IPR036890">
    <property type="entry name" value="HATPase_C_sf"/>
</dbReference>
<dbReference type="SMART" id="SM00388">
    <property type="entry name" value="HisKA"/>
    <property type="match status" value="1"/>
</dbReference>
<evidence type="ECO:0000256" key="4">
    <source>
        <dbReference type="ARBA" id="ARBA00022553"/>
    </source>
</evidence>
<evidence type="ECO:0000313" key="13">
    <source>
        <dbReference type="Proteomes" id="UP000318141"/>
    </source>
</evidence>
<dbReference type="PRINTS" id="PR00344">
    <property type="entry name" value="BCTRLSENSOR"/>
</dbReference>
<protein>
    <recommendedName>
        <fullName evidence="3">histidine kinase</fullName>
        <ecNumber evidence="3">2.7.13.3</ecNumber>
    </recommendedName>
</protein>
<dbReference type="Pfam" id="PF05226">
    <property type="entry name" value="CHASE2"/>
    <property type="match status" value="1"/>
</dbReference>
<evidence type="ECO:0000259" key="11">
    <source>
        <dbReference type="PROSITE" id="PS50109"/>
    </source>
</evidence>
<evidence type="ECO:0000256" key="10">
    <source>
        <dbReference type="SAM" id="Phobius"/>
    </source>
</evidence>
<accession>A0A562BI98</accession>
<dbReference type="SUPFAM" id="SSF55785">
    <property type="entry name" value="PYP-like sensor domain (PAS domain)"/>
    <property type="match status" value="1"/>
</dbReference>
<dbReference type="GO" id="GO:0005524">
    <property type="term" value="F:ATP binding"/>
    <property type="evidence" value="ECO:0007669"/>
    <property type="project" value="UniProtKB-KW"/>
</dbReference>
<dbReference type="InterPro" id="IPR007890">
    <property type="entry name" value="CHASE2"/>
</dbReference>
<dbReference type="CDD" id="cd00075">
    <property type="entry name" value="HATPase"/>
    <property type="match status" value="1"/>
</dbReference>
<dbReference type="AlphaFoldDB" id="A0A562BI98"/>
<keyword evidence="13" id="KW-1185">Reference proteome</keyword>
<keyword evidence="10" id="KW-1133">Transmembrane helix</keyword>
<keyword evidence="8" id="KW-0067">ATP-binding</keyword>
<dbReference type="FunFam" id="3.30.565.10:FF:000006">
    <property type="entry name" value="Sensor histidine kinase WalK"/>
    <property type="match status" value="1"/>
</dbReference>
<dbReference type="SMART" id="SM01080">
    <property type="entry name" value="CHASE2"/>
    <property type="match status" value="1"/>
</dbReference>
<dbReference type="Gene3D" id="1.10.287.130">
    <property type="match status" value="1"/>
</dbReference>
<comment type="catalytic activity">
    <reaction evidence="1">
        <text>ATP + protein L-histidine = ADP + protein N-phospho-L-histidine.</text>
        <dbReference type="EC" id="2.7.13.3"/>
    </reaction>
</comment>
<dbReference type="PANTHER" id="PTHR42878">
    <property type="entry name" value="TWO-COMPONENT HISTIDINE KINASE"/>
    <property type="match status" value="1"/>
</dbReference>
<dbReference type="InterPro" id="IPR003661">
    <property type="entry name" value="HisK_dim/P_dom"/>
</dbReference>
<dbReference type="GO" id="GO:0000156">
    <property type="term" value="F:phosphorelay response regulator activity"/>
    <property type="evidence" value="ECO:0007669"/>
    <property type="project" value="TreeGrafter"/>
</dbReference>
<dbReference type="GO" id="GO:0007234">
    <property type="term" value="P:osmosensory signaling via phosphorelay pathway"/>
    <property type="evidence" value="ECO:0007669"/>
    <property type="project" value="TreeGrafter"/>
</dbReference>
<dbReference type="InterPro" id="IPR050351">
    <property type="entry name" value="BphY/WalK/GraS-like"/>
</dbReference>
<gene>
    <name evidence="12" type="ORF">L602_002700000100</name>
</gene>
<evidence type="ECO:0000256" key="5">
    <source>
        <dbReference type="ARBA" id="ARBA00022679"/>
    </source>
</evidence>
<dbReference type="Proteomes" id="UP000318141">
    <property type="component" value="Unassembled WGS sequence"/>
</dbReference>
<evidence type="ECO:0000256" key="7">
    <source>
        <dbReference type="ARBA" id="ARBA00022777"/>
    </source>
</evidence>
<dbReference type="InterPro" id="IPR013656">
    <property type="entry name" value="PAS_4"/>
</dbReference>
<feature type="transmembrane region" description="Helical" evidence="10">
    <location>
        <begin position="319"/>
        <end position="337"/>
    </location>
</feature>